<organism evidence="3 4">
    <name type="scientific">Haloarcula limicola</name>
    <dbReference type="NCBI Taxonomy" id="1429915"/>
    <lineage>
        <taxon>Archaea</taxon>
        <taxon>Methanobacteriati</taxon>
        <taxon>Methanobacteriota</taxon>
        <taxon>Stenosarchaea group</taxon>
        <taxon>Halobacteria</taxon>
        <taxon>Halobacteriales</taxon>
        <taxon>Haloarculaceae</taxon>
        <taxon>Haloarcula</taxon>
    </lineage>
</organism>
<feature type="domain" description="Late embryogenesis abundant protein LEA-2 subgroup" evidence="2">
    <location>
        <begin position="152"/>
        <end position="236"/>
    </location>
</feature>
<comment type="caution">
    <text evidence="3">The sequence shown here is derived from an EMBL/GenBank/DDBJ whole genome shotgun (WGS) entry which is preliminary data.</text>
</comment>
<gene>
    <name evidence="3" type="ORF">KTS45_01585</name>
</gene>
<dbReference type="AlphaFoldDB" id="A0A8J7Y8V3"/>
<protein>
    <recommendedName>
        <fullName evidence="2">Late embryogenesis abundant protein LEA-2 subgroup domain-containing protein</fullName>
    </recommendedName>
</protein>
<dbReference type="SUPFAM" id="SSF117070">
    <property type="entry name" value="LEA14-like"/>
    <property type="match status" value="1"/>
</dbReference>
<dbReference type="Gene3D" id="2.60.40.10">
    <property type="entry name" value="Immunoglobulins"/>
    <property type="match status" value="2"/>
</dbReference>
<name>A0A8J7Y8V3_9EURY</name>
<evidence type="ECO:0000256" key="1">
    <source>
        <dbReference type="SAM" id="MobiDB-lite"/>
    </source>
</evidence>
<dbReference type="InterPro" id="IPR013783">
    <property type="entry name" value="Ig-like_fold"/>
</dbReference>
<dbReference type="InterPro" id="IPR004864">
    <property type="entry name" value="LEA_2"/>
</dbReference>
<evidence type="ECO:0000313" key="3">
    <source>
        <dbReference type="EMBL" id="MBV0922881.1"/>
    </source>
</evidence>
<sequence>MRLHNPNPDFLGSLLGSTSVDYIVAMNDVRMASGNKSGLALEQGNTSLDFSTRMRNGQIPPWWHTHIENGERTRVTIDADVSSSLVGGRSISVQQDKEIETDIIGQFNSTETRPIESERALLSNPLLYVNETRGQWDQENLTAAETPMKLDFTVFNPKPYPYTVTKIGYEITMNDVTVGEGETDRGYTIGPGQTETLGTTTAIQNENLDEWWVTHLERNQVTDLYIDFYLVVEAGGERFRIDLRAIDYSKTIETDIFDNKEQYPTGTNASADGGADAGTDDGTDAGTPTPTETATDSDGGLFGDGETATQTPGGETQTDAETSTESASPANPTKTPRPPSTGVTTETDDGLLALGR</sequence>
<feature type="compositionally biased region" description="Low complexity" evidence="1">
    <location>
        <begin position="265"/>
        <end position="274"/>
    </location>
</feature>
<reference evidence="3 4" key="1">
    <citation type="submission" date="2021-06" db="EMBL/GenBank/DDBJ databases">
        <title>New haloarchaea isolates fom saline soil.</title>
        <authorList>
            <person name="Duran-Viseras A."/>
            <person name="Sanchez-Porro C.S."/>
            <person name="Ventosa A."/>
        </authorList>
    </citation>
    <scope>NUCLEOTIDE SEQUENCE [LARGE SCALE GENOMIC DNA]</scope>
    <source>
        <strain evidence="3 4">JCM 183640</strain>
    </source>
</reference>
<evidence type="ECO:0000259" key="2">
    <source>
        <dbReference type="Pfam" id="PF03168"/>
    </source>
</evidence>
<feature type="region of interest" description="Disordered" evidence="1">
    <location>
        <begin position="259"/>
        <end position="356"/>
    </location>
</feature>
<proteinExistence type="predicted"/>
<dbReference type="Pfam" id="PF03168">
    <property type="entry name" value="LEA_2"/>
    <property type="match status" value="1"/>
</dbReference>
<feature type="compositionally biased region" description="Low complexity" evidence="1">
    <location>
        <begin position="284"/>
        <end position="298"/>
    </location>
</feature>
<evidence type="ECO:0000313" key="4">
    <source>
        <dbReference type="Proteomes" id="UP000766550"/>
    </source>
</evidence>
<feature type="compositionally biased region" description="Polar residues" evidence="1">
    <location>
        <begin position="307"/>
        <end position="334"/>
    </location>
</feature>
<dbReference type="EMBL" id="JAHQXF010000001">
    <property type="protein sequence ID" value="MBV0922881.1"/>
    <property type="molecule type" value="Genomic_DNA"/>
</dbReference>
<keyword evidence="4" id="KW-1185">Reference proteome</keyword>
<accession>A0A8J7Y8V3</accession>
<dbReference type="OrthoDB" id="105458at2157"/>
<dbReference type="Proteomes" id="UP000766550">
    <property type="component" value="Unassembled WGS sequence"/>
</dbReference>